<reference evidence="2" key="1">
    <citation type="journal article" date="2022" name="ISME J.">
        <title>Genetic and phylogenetic analysis of dissimilatory iodate-reducing bacteria identifies potential niches across the world's oceans.</title>
        <authorList>
            <person name="Reyes-Umana V."/>
            <person name="Henning Z."/>
            <person name="Lee K."/>
            <person name="Barnum T.P."/>
            <person name="Coates J.D."/>
        </authorList>
    </citation>
    <scope>NUCLEOTIDE SEQUENCE [LARGE SCALE GENOMIC DNA]</scope>
    <source>
        <strain evidence="2">IR12</strain>
    </source>
</reference>
<sequence length="110" mass="12326">MKSIRESDWKVLRRLHPVALERYCERTLGECVQVATDGGESAHARYLALYRLVKARDKTLAMAFDDLRRSTAITTLIALVGLDLLTAAELDALSDETREIVLGALEPLRE</sequence>
<comment type="caution">
    <text evidence="1">The sequence shown here is derived from an EMBL/GenBank/DDBJ whole genome shotgun (WGS) entry which is preliminary data.</text>
</comment>
<accession>A0A944DHB2</accession>
<evidence type="ECO:0008006" key="3">
    <source>
        <dbReference type="Google" id="ProtNLM"/>
    </source>
</evidence>
<keyword evidence="2" id="KW-1185">Reference proteome</keyword>
<dbReference type="EMBL" id="JAEKFT010000021">
    <property type="protein sequence ID" value="MBT0962868.1"/>
    <property type="molecule type" value="Genomic_DNA"/>
</dbReference>
<organism evidence="1 2">
    <name type="scientific">Denitromonas iodatirespirans</name>
    <dbReference type="NCBI Taxonomy" id="2795389"/>
    <lineage>
        <taxon>Bacteria</taxon>
        <taxon>Pseudomonadati</taxon>
        <taxon>Pseudomonadota</taxon>
        <taxon>Betaproteobacteria</taxon>
        <taxon>Rhodocyclales</taxon>
        <taxon>Zoogloeaceae</taxon>
        <taxon>Denitromonas</taxon>
    </lineage>
</organism>
<evidence type="ECO:0000313" key="1">
    <source>
        <dbReference type="EMBL" id="MBT0962868.1"/>
    </source>
</evidence>
<dbReference type="InterPro" id="IPR053747">
    <property type="entry name" value="Fluoresc_Recovery_Reg"/>
</dbReference>
<dbReference type="Proteomes" id="UP000694660">
    <property type="component" value="Unassembled WGS sequence"/>
</dbReference>
<protein>
    <recommendedName>
        <fullName evidence="3">Peptide ABC transporter substrate-binding protein</fullName>
    </recommendedName>
</protein>
<evidence type="ECO:0000313" key="2">
    <source>
        <dbReference type="Proteomes" id="UP000694660"/>
    </source>
</evidence>
<name>A0A944DHB2_DENI1</name>
<dbReference type="AlphaFoldDB" id="A0A944DHB2"/>
<dbReference type="RefSeq" id="WP_214362818.1">
    <property type="nucleotide sequence ID" value="NZ_JAEKFT010000021.1"/>
</dbReference>
<dbReference type="Gene3D" id="6.10.140.1840">
    <property type="match status" value="1"/>
</dbReference>
<proteinExistence type="predicted"/>
<gene>
    <name evidence="1" type="ORF">I8J34_16930</name>
</gene>